<accession>A0ABV9FWS4</accession>
<protein>
    <submittedName>
        <fullName evidence="1">Alpha/beta hydrolase-fold protein</fullName>
    </submittedName>
</protein>
<proteinExistence type="predicted"/>
<dbReference type="Proteomes" id="UP001595993">
    <property type="component" value="Unassembled WGS sequence"/>
</dbReference>
<sequence>MKTLPRAVSRGWTTALVGLVAMLGKSGQASGEYLIMVTLPTGYDGATGTRYRNQTIPAKQGRAIAGHSMGGFGAFHYAEDRPDLFSYVGSFSGGLDLQDPSQRAAVVGSGLLPSCGTPLAAPDAIFGTPV</sequence>
<keyword evidence="1" id="KW-0378">Hydrolase</keyword>
<name>A0ABV9FWS4_9ACTN</name>
<dbReference type="Gene3D" id="3.40.50.1820">
    <property type="entry name" value="alpha/beta hydrolase"/>
    <property type="match status" value="1"/>
</dbReference>
<dbReference type="InterPro" id="IPR029058">
    <property type="entry name" value="AB_hydrolase_fold"/>
</dbReference>
<dbReference type="GO" id="GO:0016787">
    <property type="term" value="F:hydrolase activity"/>
    <property type="evidence" value="ECO:0007669"/>
    <property type="project" value="UniProtKB-KW"/>
</dbReference>
<comment type="caution">
    <text evidence="1">The sequence shown here is derived from an EMBL/GenBank/DDBJ whole genome shotgun (WGS) entry which is preliminary data.</text>
</comment>
<dbReference type="SUPFAM" id="SSF53474">
    <property type="entry name" value="alpha/beta-Hydrolases"/>
    <property type="match status" value="1"/>
</dbReference>
<dbReference type="EMBL" id="JBHSFE010000002">
    <property type="protein sequence ID" value="MFC4606252.1"/>
    <property type="molecule type" value="Genomic_DNA"/>
</dbReference>
<keyword evidence="2" id="KW-1185">Reference proteome</keyword>
<dbReference type="Pfam" id="PF00756">
    <property type="entry name" value="Esterase"/>
    <property type="match status" value="1"/>
</dbReference>
<organism evidence="1 2">
    <name type="scientific">Streptomyces maoxianensis</name>
    <dbReference type="NCBI Taxonomy" id="1459942"/>
    <lineage>
        <taxon>Bacteria</taxon>
        <taxon>Bacillati</taxon>
        <taxon>Actinomycetota</taxon>
        <taxon>Actinomycetes</taxon>
        <taxon>Kitasatosporales</taxon>
        <taxon>Streptomycetaceae</taxon>
        <taxon>Streptomyces</taxon>
    </lineage>
</organism>
<dbReference type="RefSeq" id="WP_381190406.1">
    <property type="nucleotide sequence ID" value="NZ_JBHSFE010000002.1"/>
</dbReference>
<gene>
    <name evidence="1" type="ORF">ACFO9E_00180</name>
</gene>
<evidence type="ECO:0000313" key="2">
    <source>
        <dbReference type="Proteomes" id="UP001595993"/>
    </source>
</evidence>
<dbReference type="InterPro" id="IPR000801">
    <property type="entry name" value="Esterase-like"/>
</dbReference>
<evidence type="ECO:0000313" key="1">
    <source>
        <dbReference type="EMBL" id="MFC4606252.1"/>
    </source>
</evidence>
<reference evidence="2" key="1">
    <citation type="journal article" date="2019" name="Int. J. Syst. Evol. Microbiol.">
        <title>The Global Catalogue of Microorganisms (GCM) 10K type strain sequencing project: providing services to taxonomists for standard genome sequencing and annotation.</title>
        <authorList>
            <consortium name="The Broad Institute Genomics Platform"/>
            <consortium name="The Broad Institute Genome Sequencing Center for Infectious Disease"/>
            <person name="Wu L."/>
            <person name="Ma J."/>
        </authorList>
    </citation>
    <scope>NUCLEOTIDE SEQUENCE [LARGE SCALE GENOMIC DNA]</scope>
    <source>
        <strain evidence="2">CGMCC 4.7139</strain>
    </source>
</reference>